<sequence length="54" mass="6523">MYDCYDMLLNNGLSTSRHFMISRSRSKQNWYKSFAFKQDSWGRDHSLVGYFFAE</sequence>
<evidence type="ECO:0000313" key="1">
    <source>
        <dbReference type="EMBL" id="AQU11792.1"/>
    </source>
</evidence>
<name>A0A1S6LVM4_9VIRU</name>
<organism evidence="1">
    <name type="scientific">Cruciviridae sp</name>
    <dbReference type="NCBI Taxonomy" id="1955495"/>
    <lineage>
        <taxon>Viruses</taxon>
        <taxon>Cruciviruses</taxon>
    </lineage>
</organism>
<dbReference type="EMBL" id="KX388527">
    <property type="protein sequence ID" value="AQU11792.1"/>
    <property type="molecule type" value="Genomic_DNA"/>
</dbReference>
<accession>A0A1S6LVM4</accession>
<protein>
    <submittedName>
        <fullName evidence="1">Uncharacterized protein</fullName>
    </submittedName>
</protein>
<proteinExistence type="predicted"/>
<reference evidence="1" key="1">
    <citation type="journal article" date="2016" name="Virus Evol.">
        <title>Diversity and comparative genomics of chimeric viruses in Sphagnum-dominated peatlands.</title>
        <authorList>
            <person name="Quaiser A."/>
            <person name="Krupovic M."/>
            <person name="Dufresne A."/>
            <person name="Francez A.J."/>
            <person name="Roux S."/>
        </authorList>
    </citation>
    <scope>NUCLEOTIDE SEQUENCE</scope>
    <source>
        <strain evidence="1">CRUV-48-B</strain>
    </source>
</reference>